<protein>
    <submittedName>
        <fullName evidence="1">Uncharacterized protein</fullName>
    </submittedName>
</protein>
<proteinExistence type="predicted"/>
<name>A0A699XA84_TANCI</name>
<sequence length="89" mass="9551">LPSSNQYLQKSNSPHSGGCHAGLLAKEVAEVRRLLKAEAVADFGHVPGRVLEQGVGLLYQAAGDELGRGFAGHFLQRPVEVVDVHRQLP</sequence>
<feature type="non-terminal residue" evidence="1">
    <location>
        <position position="1"/>
    </location>
</feature>
<gene>
    <name evidence="1" type="ORF">Tci_929021</name>
</gene>
<dbReference type="EMBL" id="BKCJ011836394">
    <property type="protein sequence ID" value="GFD57052.1"/>
    <property type="molecule type" value="Genomic_DNA"/>
</dbReference>
<organism evidence="1">
    <name type="scientific">Tanacetum cinerariifolium</name>
    <name type="common">Dalmatian daisy</name>
    <name type="synonym">Chrysanthemum cinerariifolium</name>
    <dbReference type="NCBI Taxonomy" id="118510"/>
    <lineage>
        <taxon>Eukaryota</taxon>
        <taxon>Viridiplantae</taxon>
        <taxon>Streptophyta</taxon>
        <taxon>Embryophyta</taxon>
        <taxon>Tracheophyta</taxon>
        <taxon>Spermatophyta</taxon>
        <taxon>Magnoliopsida</taxon>
        <taxon>eudicotyledons</taxon>
        <taxon>Gunneridae</taxon>
        <taxon>Pentapetalae</taxon>
        <taxon>asterids</taxon>
        <taxon>campanulids</taxon>
        <taxon>Asterales</taxon>
        <taxon>Asteraceae</taxon>
        <taxon>Asteroideae</taxon>
        <taxon>Anthemideae</taxon>
        <taxon>Anthemidinae</taxon>
        <taxon>Tanacetum</taxon>
    </lineage>
</organism>
<comment type="caution">
    <text evidence="1">The sequence shown here is derived from an EMBL/GenBank/DDBJ whole genome shotgun (WGS) entry which is preliminary data.</text>
</comment>
<accession>A0A699XA84</accession>
<feature type="non-terminal residue" evidence="1">
    <location>
        <position position="89"/>
    </location>
</feature>
<evidence type="ECO:0000313" key="1">
    <source>
        <dbReference type="EMBL" id="GFD57052.1"/>
    </source>
</evidence>
<dbReference type="AlphaFoldDB" id="A0A699XA84"/>
<reference evidence="1" key="1">
    <citation type="journal article" date="2019" name="Sci. Rep.">
        <title>Draft genome of Tanacetum cinerariifolium, the natural source of mosquito coil.</title>
        <authorList>
            <person name="Yamashiro T."/>
            <person name="Shiraishi A."/>
            <person name="Satake H."/>
            <person name="Nakayama K."/>
        </authorList>
    </citation>
    <scope>NUCLEOTIDE SEQUENCE</scope>
</reference>